<dbReference type="GO" id="GO:0032153">
    <property type="term" value="C:cell division site"/>
    <property type="evidence" value="ECO:0007669"/>
    <property type="project" value="TreeGrafter"/>
</dbReference>
<dbReference type="Pfam" id="PF02687">
    <property type="entry name" value="FtsX"/>
    <property type="match status" value="1"/>
</dbReference>
<dbReference type="InterPro" id="IPR004513">
    <property type="entry name" value="FtsX"/>
</dbReference>
<feature type="transmembrane region" description="Helical" evidence="7">
    <location>
        <begin position="201"/>
        <end position="224"/>
    </location>
</feature>
<comment type="subcellular location">
    <subcellularLocation>
        <location evidence="1">Cell membrane</location>
        <topology evidence="1">Multi-pass membrane protein</topology>
    </subcellularLocation>
</comment>
<evidence type="ECO:0000256" key="3">
    <source>
        <dbReference type="ARBA" id="ARBA00022692"/>
    </source>
</evidence>
<keyword evidence="3 7" id="KW-0812">Transmembrane</keyword>
<feature type="transmembrane region" description="Helical" evidence="7">
    <location>
        <begin position="264"/>
        <end position="285"/>
    </location>
</feature>
<evidence type="ECO:0000313" key="9">
    <source>
        <dbReference type="EMBL" id="TLX41735.1"/>
    </source>
</evidence>
<reference evidence="9 10" key="1">
    <citation type="submission" date="2019-05" db="EMBL/GenBank/DDBJ databases">
        <authorList>
            <person name="Zhou X."/>
        </authorList>
    </citation>
    <scope>NUCLEOTIDE SEQUENCE [LARGE SCALE GENOMIC DNA]</scope>
    <source>
        <strain evidence="9 10">DSM 432</strain>
    </source>
</reference>
<evidence type="ECO:0000256" key="6">
    <source>
        <dbReference type="SAM" id="MobiDB-lite"/>
    </source>
</evidence>
<dbReference type="PANTHER" id="PTHR47755:SF1">
    <property type="entry name" value="CELL DIVISION PROTEIN FTSX"/>
    <property type="match status" value="1"/>
</dbReference>
<dbReference type="GO" id="GO:0005886">
    <property type="term" value="C:plasma membrane"/>
    <property type="evidence" value="ECO:0007669"/>
    <property type="project" value="UniProtKB-SubCell"/>
</dbReference>
<protein>
    <submittedName>
        <fullName evidence="9">ABC transporter permease</fullName>
    </submittedName>
</protein>
<keyword evidence="4 7" id="KW-1133">Transmembrane helix</keyword>
<feature type="transmembrane region" description="Helical" evidence="7">
    <location>
        <begin position="305"/>
        <end position="324"/>
    </location>
</feature>
<organism evidence="9 10">
    <name type="scientific">Xanthobacter autotrophicus</name>
    <dbReference type="NCBI Taxonomy" id="280"/>
    <lineage>
        <taxon>Bacteria</taxon>
        <taxon>Pseudomonadati</taxon>
        <taxon>Pseudomonadota</taxon>
        <taxon>Alphaproteobacteria</taxon>
        <taxon>Hyphomicrobiales</taxon>
        <taxon>Xanthobacteraceae</taxon>
        <taxon>Xanthobacter</taxon>
    </lineage>
</organism>
<feature type="region of interest" description="Disordered" evidence="6">
    <location>
        <begin position="1"/>
        <end position="48"/>
    </location>
</feature>
<feature type="transmembrane region" description="Helical" evidence="7">
    <location>
        <begin position="57"/>
        <end position="79"/>
    </location>
</feature>
<keyword evidence="5 7" id="KW-0472">Membrane</keyword>
<dbReference type="GO" id="GO:0051301">
    <property type="term" value="P:cell division"/>
    <property type="evidence" value="ECO:0007669"/>
    <property type="project" value="InterPro"/>
</dbReference>
<dbReference type="InterPro" id="IPR003838">
    <property type="entry name" value="ABC3_permease_C"/>
</dbReference>
<dbReference type="OrthoDB" id="9814843at2"/>
<evidence type="ECO:0000256" key="4">
    <source>
        <dbReference type="ARBA" id="ARBA00022989"/>
    </source>
</evidence>
<accession>A0A6C1KBU9</accession>
<evidence type="ECO:0000256" key="2">
    <source>
        <dbReference type="ARBA" id="ARBA00022475"/>
    </source>
</evidence>
<gene>
    <name evidence="9" type="ORF">FBQ73_16570</name>
</gene>
<proteinExistence type="predicted"/>
<dbReference type="PANTHER" id="PTHR47755">
    <property type="entry name" value="CELL DIVISION PROTEIN FTSX"/>
    <property type="match status" value="1"/>
</dbReference>
<comment type="caution">
    <text evidence="9">The sequence shown here is derived from an EMBL/GenBank/DDBJ whole genome shotgun (WGS) entry which is preliminary data.</text>
</comment>
<feature type="domain" description="ABC3 transporter permease C-terminal" evidence="8">
    <location>
        <begin position="208"/>
        <end position="326"/>
    </location>
</feature>
<dbReference type="Proteomes" id="UP000305131">
    <property type="component" value="Unassembled WGS sequence"/>
</dbReference>
<evidence type="ECO:0000313" key="10">
    <source>
        <dbReference type="Proteomes" id="UP000305131"/>
    </source>
</evidence>
<evidence type="ECO:0000256" key="5">
    <source>
        <dbReference type="ARBA" id="ARBA00023136"/>
    </source>
</evidence>
<dbReference type="GeneID" id="95775069"/>
<dbReference type="EMBL" id="VAUP01000035">
    <property type="protein sequence ID" value="TLX41735.1"/>
    <property type="molecule type" value="Genomic_DNA"/>
</dbReference>
<dbReference type="AlphaFoldDB" id="A0A6C1KBU9"/>
<evidence type="ECO:0000256" key="1">
    <source>
        <dbReference type="ARBA" id="ARBA00004651"/>
    </source>
</evidence>
<keyword evidence="2" id="KW-1003">Cell membrane</keyword>
<evidence type="ECO:0000256" key="7">
    <source>
        <dbReference type="SAM" id="Phobius"/>
    </source>
</evidence>
<name>A0A6C1KBU9_XANAU</name>
<dbReference type="RefSeq" id="WP_138400600.1">
    <property type="nucleotide sequence ID" value="NZ_JBAFVI010000005.1"/>
</dbReference>
<evidence type="ECO:0000259" key="8">
    <source>
        <dbReference type="Pfam" id="PF02687"/>
    </source>
</evidence>
<sequence length="337" mass="34894">MSTNDAHSAGKTPASAVPGDTAREAKATAAKTGPKPRPEKARQPTSIVPSSTIAGRALVAVVAIMTFLAAITIGSAVAVRGTASQWRSDVTREVTIQVRAGDKATTDAQVQAAADIARKTPGIADAHILTGEETARLLEPWLGSGLDLNDLPVPRVVVLRLDGAGTADLARLKRTLTDKIPTASLDDHRGWSRRLVAVTDAVMLIGVVMLVLVGLATVLSVVFATRAAVATNRAVVEVLHFVGARDGFIAAQFQRHFLKIGTQGGLIGGLAATALFGAIAALPQLGLGGDPELPTVVSWLNPGPWGFLGIAVAVAVVALATALTSRVTVYRTLRTIQ</sequence>